<protein>
    <submittedName>
        <fullName evidence="2">Uncharacterized protein</fullName>
    </submittedName>
</protein>
<sequence>MKPHSDTFRPPKSPDQYTTLNPPLPSIQPILESSLHLSDLTGISFQNQPFASRKTAGNSIFGDSQPNPIILPLFLRAVDMQTSEAISDDGGRYLDTGPPHPDGEAIPPMGLSQFDTNLAIHSGIVHTQASLDFPSIEALKLLQPSNQLGEMITQC</sequence>
<dbReference type="Gramene" id="OE9A096790T1">
    <property type="protein sequence ID" value="OE9A096790C1"/>
    <property type="gene ID" value="OE9A096790"/>
</dbReference>
<name>A0A8S0UKQ7_OLEEU</name>
<gene>
    <name evidence="2" type="ORF">OLEA9_A096790</name>
</gene>
<dbReference type="EMBL" id="CACTIH010007607">
    <property type="protein sequence ID" value="CAA3016327.1"/>
    <property type="molecule type" value="Genomic_DNA"/>
</dbReference>
<evidence type="ECO:0000313" key="3">
    <source>
        <dbReference type="Proteomes" id="UP000594638"/>
    </source>
</evidence>
<dbReference type="AlphaFoldDB" id="A0A8S0UKQ7"/>
<proteinExistence type="predicted"/>
<evidence type="ECO:0000256" key="1">
    <source>
        <dbReference type="SAM" id="MobiDB-lite"/>
    </source>
</evidence>
<reference evidence="2 3" key="1">
    <citation type="submission" date="2019-12" db="EMBL/GenBank/DDBJ databases">
        <authorList>
            <person name="Alioto T."/>
            <person name="Alioto T."/>
            <person name="Gomez Garrido J."/>
        </authorList>
    </citation>
    <scope>NUCLEOTIDE SEQUENCE [LARGE SCALE GENOMIC DNA]</scope>
</reference>
<keyword evidence="3" id="KW-1185">Reference proteome</keyword>
<organism evidence="2 3">
    <name type="scientific">Olea europaea subsp. europaea</name>
    <dbReference type="NCBI Taxonomy" id="158383"/>
    <lineage>
        <taxon>Eukaryota</taxon>
        <taxon>Viridiplantae</taxon>
        <taxon>Streptophyta</taxon>
        <taxon>Embryophyta</taxon>
        <taxon>Tracheophyta</taxon>
        <taxon>Spermatophyta</taxon>
        <taxon>Magnoliopsida</taxon>
        <taxon>eudicotyledons</taxon>
        <taxon>Gunneridae</taxon>
        <taxon>Pentapetalae</taxon>
        <taxon>asterids</taxon>
        <taxon>lamiids</taxon>
        <taxon>Lamiales</taxon>
        <taxon>Oleaceae</taxon>
        <taxon>Oleeae</taxon>
        <taxon>Olea</taxon>
    </lineage>
</organism>
<evidence type="ECO:0000313" key="2">
    <source>
        <dbReference type="EMBL" id="CAA3016327.1"/>
    </source>
</evidence>
<accession>A0A8S0UKQ7</accession>
<dbReference type="Proteomes" id="UP000594638">
    <property type="component" value="Unassembled WGS sequence"/>
</dbReference>
<feature type="region of interest" description="Disordered" evidence="1">
    <location>
        <begin position="1"/>
        <end position="25"/>
    </location>
</feature>
<comment type="caution">
    <text evidence="2">The sequence shown here is derived from an EMBL/GenBank/DDBJ whole genome shotgun (WGS) entry which is preliminary data.</text>
</comment>